<organism evidence="2 3">
    <name type="scientific">Frankliniella occidentalis</name>
    <name type="common">Western flower thrips</name>
    <name type="synonym">Euthrips occidentalis</name>
    <dbReference type="NCBI Taxonomy" id="133901"/>
    <lineage>
        <taxon>Eukaryota</taxon>
        <taxon>Metazoa</taxon>
        <taxon>Ecdysozoa</taxon>
        <taxon>Arthropoda</taxon>
        <taxon>Hexapoda</taxon>
        <taxon>Insecta</taxon>
        <taxon>Pterygota</taxon>
        <taxon>Neoptera</taxon>
        <taxon>Paraneoptera</taxon>
        <taxon>Thysanoptera</taxon>
        <taxon>Terebrantia</taxon>
        <taxon>Thripoidea</taxon>
        <taxon>Thripidae</taxon>
        <taxon>Frankliniella</taxon>
    </lineage>
</organism>
<proteinExistence type="predicted"/>
<sequence length="219" mass="25195">MWVMILSVLQVNRHQKQSQPNGGKSKGAIRQTIMSLIRQRDLTDLLHTKTNLFPPDLRIVAPVIHKTTVEEELRAAILELEELQEEVNNSLSDNEDNSNADRSVHSSSDYREKFLESIKKIQECYRHIETTVFPAVRKQPENPIAEVLGNYFEEISDKVISFVQMMKETEQIHQMAKTLETTNVDNTISPDPSDLQQCISKCHSLVSETLSLWRLHNML</sequence>
<evidence type="ECO:0000313" key="3">
    <source>
        <dbReference type="RefSeq" id="XP_052133516.1"/>
    </source>
</evidence>
<protein>
    <submittedName>
        <fullName evidence="3">Uncharacterized protein LOC113207344</fullName>
    </submittedName>
</protein>
<dbReference type="OrthoDB" id="10466521at2759"/>
<keyword evidence="1" id="KW-0175">Coiled coil</keyword>
<dbReference type="KEGG" id="foc:113207344"/>
<keyword evidence="2" id="KW-1185">Reference proteome</keyword>
<evidence type="ECO:0000256" key="1">
    <source>
        <dbReference type="SAM" id="Coils"/>
    </source>
</evidence>
<reference evidence="3" key="1">
    <citation type="submission" date="2025-08" db="UniProtKB">
        <authorList>
            <consortium name="RefSeq"/>
        </authorList>
    </citation>
    <scope>IDENTIFICATION</scope>
    <source>
        <tissue evidence="3">Whole organism</tissue>
    </source>
</reference>
<dbReference type="Proteomes" id="UP000504606">
    <property type="component" value="Unplaced"/>
</dbReference>
<evidence type="ECO:0000313" key="2">
    <source>
        <dbReference type="Proteomes" id="UP000504606"/>
    </source>
</evidence>
<dbReference type="GeneID" id="113207344"/>
<dbReference type="RefSeq" id="XP_052133516.1">
    <property type="nucleotide sequence ID" value="XM_052277556.1"/>
</dbReference>
<gene>
    <name evidence="3" type="primary">LOC113207344</name>
</gene>
<name>A0A9C6XBW0_FRAOC</name>
<feature type="coiled-coil region" evidence="1">
    <location>
        <begin position="66"/>
        <end position="100"/>
    </location>
</feature>
<accession>A0A9C6XBW0</accession>
<dbReference type="AlphaFoldDB" id="A0A9C6XBW0"/>